<dbReference type="InterPro" id="IPR041698">
    <property type="entry name" value="Methyltransf_25"/>
</dbReference>
<evidence type="ECO:0000313" key="5">
    <source>
        <dbReference type="Proteomes" id="UP001589595"/>
    </source>
</evidence>
<dbReference type="AlphaFoldDB" id="A0ABD5MRQ7"/>
<dbReference type="Gene3D" id="3.40.50.150">
    <property type="entry name" value="Vaccinia Virus protein VP39"/>
    <property type="match status" value="1"/>
</dbReference>
<dbReference type="SUPFAM" id="SSF53335">
    <property type="entry name" value="S-adenosyl-L-methionine-dependent methyltransferases"/>
    <property type="match status" value="1"/>
</dbReference>
<evidence type="ECO:0000256" key="1">
    <source>
        <dbReference type="ARBA" id="ARBA00022603"/>
    </source>
</evidence>
<dbReference type="EC" id="2.1.1.222" evidence="4"/>
<dbReference type="PANTHER" id="PTHR43861">
    <property type="entry name" value="TRANS-ACONITATE 2-METHYLTRANSFERASE-RELATED"/>
    <property type="match status" value="1"/>
</dbReference>
<keyword evidence="1 4" id="KW-0489">Methyltransferase</keyword>
<reference evidence="4" key="1">
    <citation type="submission" date="2024-09" db="EMBL/GenBank/DDBJ databases">
        <authorList>
            <person name="Sun Q."/>
        </authorList>
    </citation>
    <scope>NUCLEOTIDE SEQUENCE [LARGE SCALE GENOMIC DNA]</scope>
    <source>
        <strain evidence="4">JCM 31273</strain>
    </source>
</reference>
<dbReference type="GeneID" id="67211180"/>
<keyword evidence="2 4" id="KW-0808">Transferase</keyword>
<accession>A0ABD5MRQ7</accession>
<dbReference type="CDD" id="cd02440">
    <property type="entry name" value="AdoMet_MTases"/>
    <property type="match status" value="1"/>
</dbReference>
<dbReference type="InterPro" id="IPR029063">
    <property type="entry name" value="SAM-dependent_MTases_sf"/>
</dbReference>
<dbReference type="PANTHER" id="PTHR43861:SF1">
    <property type="entry name" value="TRANS-ACONITATE 2-METHYLTRANSFERASE"/>
    <property type="match status" value="1"/>
</dbReference>
<dbReference type="GO" id="GO:0102208">
    <property type="term" value="F:2-polyprenyl-6-hydroxyphenol methylase activity"/>
    <property type="evidence" value="ECO:0007669"/>
    <property type="project" value="UniProtKB-EC"/>
</dbReference>
<protein>
    <submittedName>
        <fullName evidence="4">Class I SAM-dependent methyltransferase</fullName>
        <ecNumber evidence="4">2.1.1.222</ecNumber>
        <ecNumber evidence="4">2.1.1.64</ecNumber>
    </submittedName>
</protein>
<evidence type="ECO:0000313" key="4">
    <source>
        <dbReference type="EMBL" id="MFB9825265.1"/>
    </source>
</evidence>
<comment type="caution">
    <text evidence="4">The sequence shown here is derived from an EMBL/GenBank/DDBJ whole genome shotgun (WGS) entry which is preliminary data.</text>
</comment>
<dbReference type="Proteomes" id="UP001589595">
    <property type="component" value="Unassembled WGS sequence"/>
</dbReference>
<gene>
    <name evidence="4" type="ORF">ACFFOL_13925</name>
</gene>
<dbReference type="EC" id="2.1.1.64" evidence="4"/>
<keyword evidence="5" id="KW-1185">Reference proteome</keyword>
<organism evidence="4 5">
    <name type="scientific">Halobaculum roseum</name>
    <dbReference type="NCBI Taxonomy" id="2175149"/>
    <lineage>
        <taxon>Archaea</taxon>
        <taxon>Methanobacteriati</taxon>
        <taxon>Methanobacteriota</taxon>
        <taxon>Stenosarchaea group</taxon>
        <taxon>Halobacteria</taxon>
        <taxon>Halobacteriales</taxon>
        <taxon>Haloferacaceae</taxon>
        <taxon>Halobaculum</taxon>
    </lineage>
</organism>
<dbReference type="Pfam" id="PF13649">
    <property type="entry name" value="Methyltransf_25"/>
    <property type="match status" value="1"/>
</dbReference>
<dbReference type="GO" id="GO:0061542">
    <property type="term" value="F:3-demethylubiquinol 3-O-methyltransferase activity"/>
    <property type="evidence" value="ECO:0007669"/>
    <property type="project" value="UniProtKB-EC"/>
</dbReference>
<evidence type="ECO:0000259" key="3">
    <source>
        <dbReference type="Pfam" id="PF13649"/>
    </source>
</evidence>
<dbReference type="EMBL" id="JBHMAJ010000009">
    <property type="protein sequence ID" value="MFB9825265.1"/>
    <property type="molecule type" value="Genomic_DNA"/>
</dbReference>
<sequence length="276" mass="30717">MPGDDRDPVAANRANWDERARVHPETDHYDVQGFLDGESTLRSVERERVDPDGRSLCHLMCHIGLDTLSWARAGAETVGVDFSPVAVEAARDLRDRAGIDPEAARFVEADVTDAGAVADAVDREFDAVVATYGVFCWLPELHDFFETVASLLRPGGEALFVDDHPVAAAFDGDPPRYRYPYLDPVELRIDDGETYATEDADLDANVTYQYHRPLSAHVTAAADAGLRVTELAEFPVAEWQRFEWLEREGEWYVQPDGDERSPDLPLLFALSVEKPA</sequence>
<name>A0ABD5MRQ7_9EURY</name>
<dbReference type="GO" id="GO:0032259">
    <property type="term" value="P:methylation"/>
    <property type="evidence" value="ECO:0007669"/>
    <property type="project" value="UniProtKB-KW"/>
</dbReference>
<feature type="domain" description="Methyltransferase" evidence="3">
    <location>
        <begin position="60"/>
        <end position="156"/>
    </location>
</feature>
<dbReference type="RefSeq" id="WP_222921108.1">
    <property type="nucleotide sequence ID" value="NZ_CP082286.1"/>
</dbReference>
<proteinExistence type="predicted"/>
<evidence type="ECO:0000256" key="2">
    <source>
        <dbReference type="ARBA" id="ARBA00022679"/>
    </source>
</evidence>